<dbReference type="PANTHER" id="PTHR43283">
    <property type="entry name" value="BETA-LACTAMASE-RELATED"/>
    <property type="match status" value="1"/>
</dbReference>
<dbReference type="Gene3D" id="3.40.710.10">
    <property type="entry name" value="DD-peptidase/beta-lactamase superfamily"/>
    <property type="match status" value="1"/>
</dbReference>
<proteinExistence type="inferred from homology"/>
<dbReference type="PANTHER" id="PTHR43283:SF17">
    <property type="entry name" value="(LOVD), PUTATIVE (AFU_ORTHOLOGUE AFUA_5G00920)-RELATED"/>
    <property type="match status" value="1"/>
</dbReference>
<comment type="similarity">
    <text evidence="1">Belongs to the class-A beta-lactamase family.</text>
</comment>
<dbReference type="Proteomes" id="UP000319257">
    <property type="component" value="Unassembled WGS sequence"/>
</dbReference>
<evidence type="ECO:0000256" key="1">
    <source>
        <dbReference type="ARBA" id="ARBA00009009"/>
    </source>
</evidence>
<dbReference type="GO" id="GO:0016787">
    <property type="term" value="F:hydrolase activity"/>
    <property type="evidence" value="ECO:0007669"/>
    <property type="project" value="UniProtKB-KW"/>
</dbReference>
<dbReference type="InParanoid" id="A0A507B8I0"/>
<keyword evidence="2" id="KW-0378">Hydrolase</keyword>
<dbReference type="RefSeq" id="XP_030997704.1">
    <property type="nucleotide sequence ID" value="XM_031137551.1"/>
</dbReference>
<dbReference type="InterPro" id="IPR012338">
    <property type="entry name" value="Beta-lactam/transpept-like"/>
</dbReference>
<gene>
    <name evidence="4" type="ORF">E0L32_000327</name>
</gene>
<evidence type="ECO:0000313" key="5">
    <source>
        <dbReference type="Proteomes" id="UP000319257"/>
    </source>
</evidence>
<name>A0A507B8I0_9PEZI</name>
<protein>
    <recommendedName>
        <fullName evidence="3">Beta-lactamase-related domain-containing protein</fullName>
    </recommendedName>
</protein>
<keyword evidence="5" id="KW-1185">Reference proteome</keyword>
<organism evidence="4 5">
    <name type="scientific">Thyridium curvatum</name>
    <dbReference type="NCBI Taxonomy" id="1093900"/>
    <lineage>
        <taxon>Eukaryota</taxon>
        <taxon>Fungi</taxon>
        <taxon>Dikarya</taxon>
        <taxon>Ascomycota</taxon>
        <taxon>Pezizomycotina</taxon>
        <taxon>Sordariomycetes</taxon>
        <taxon>Sordariomycetidae</taxon>
        <taxon>Thyridiales</taxon>
        <taxon>Thyridiaceae</taxon>
        <taxon>Thyridium</taxon>
    </lineage>
</organism>
<comment type="caution">
    <text evidence="4">The sequence shown here is derived from an EMBL/GenBank/DDBJ whole genome shotgun (WGS) entry which is preliminary data.</text>
</comment>
<sequence>MDQIQTILQKYVAVGDDTKEKLLGAEFMVISKDVSLRLMQGPQLQASAGRVDVPQDSSPFDQDTFTFVASMTKLVSATAIMLAVERGFLNLNDDMRSVVPELGRLQILRGFDDKDQPILEDNTAPITLRTLLTHCAGLGYDLAHPDLMKWSKFVGRTATSADISLDGYSVPFKFTPGQGFCYGPALDFAGQALERVTGKTLGQFMAENIWKPLGMNTTTFRYDTFGDKVSHRTAGTVLRTETGALVSGEFPLNRHPTIDGAGAGLYTTASDYAKVLQDLLRSSAGLGGILKKETVDEMFRPQLNEVQRQSLMAEAYAPEWYAALVPEFSKDLPLDHGISGVINMKDEPGKRKKGSMMWSGLANSHWWIDRESGIAGLLFVNVLPHGDKVAIRLYDELERAVYGDWQLVSK</sequence>
<dbReference type="EMBL" id="SKBQ01000001">
    <property type="protein sequence ID" value="TPX15993.1"/>
    <property type="molecule type" value="Genomic_DNA"/>
</dbReference>
<dbReference type="AlphaFoldDB" id="A0A507B8I0"/>
<evidence type="ECO:0000259" key="3">
    <source>
        <dbReference type="Pfam" id="PF00144"/>
    </source>
</evidence>
<evidence type="ECO:0000313" key="4">
    <source>
        <dbReference type="EMBL" id="TPX15993.1"/>
    </source>
</evidence>
<dbReference type="SUPFAM" id="SSF56601">
    <property type="entry name" value="beta-lactamase/transpeptidase-like"/>
    <property type="match status" value="1"/>
</dbReference>
<dbReference type="STRING" id="1093900.A0A507B8I0"/>
<dbReference type="OrthoDB" id="428260at2759"/>
<dbReference type="InterPro" id="IPR001466">
    <property type="entry name" value="Beta-lactam-related"/>
</dbReference>
<accession>A0A507B8I0</accession>
<dbReference type="InterPro" id="IPR050789">
    <property type="entry name" value="Diverse_Enzym_Activities"/>
</dbReference>
<dbReference type="GeneID" id="41967774"/>
<feature type="domain" description="Beta-lactamase-related" evidence="3">
    <location>
        <begin position="50"/>
        <end position="388"/>
    </location>
</feature>
<dbReference type="Pfam" id="PF00144">
    <property type="entry name" value="Beta-lactamase"/>
    <property type="match status" value="1"/>
</dbReference>
<reference evidence="4 5" key="1">
    <citation type="submission" date="2019-06" db="EMBL/GenBank/DDBJ databases">
        <title>Draft genome sequence of the filamentous fungus Phialemoniopsis curvata isolated from diesel fuel.</title>
        <authorList>
            <person name="Varaljay V.A."/>
            <person name="Lyon W.J."/>
            <person name="Crouch A.L."/>
            <person name="Drake C.E."/>
            <person name="Hollomon J.M."/>
            <person name="Nadeau L.J."/>
            <person name="Nunn H.S."/>
            <person name="Stevenson B.S."/>
            <person name="Bojanowski C.L."/>
            <person name="Crookes-Goodson W.J."/>
        </authorList>
    </citation>
    <scope>NUCLEOTIDE SEQUENCE [LARGE SCALE GENOMIC DNA]</scope>
    <source>
        <strain evidence="4 5">D216</strain>
    </source>
</reference>
<evidence type="ECO:0000256" key="2">
    <source>
        <dbReference type="ARBA" id="ARBA00022801"/>
    </source>
</evidence>